<keyword evidence="2" id="KW-1185">Reference proteome</keyword>
<protein>
    <submittedName>
        <fullName evidence="1">Zinc finger C3HC4-type RING finger family protein</fullName>
    </submittedName>
</protein>
<dbReference type="EMBL" id="CM051400">
    <property type="protein sequence ID" value="KAJ4715544.1"/>
    <property type="molecule type" value="Genomic_DNA"/>
</dbReference>
<gene>
    <name evidence="1" type="ORF">OWV82_013887</name>
</gene>
<accession>A0ACC1XXU9</accession>
<dbReference type="Proteomes" id="UP001164539">
    <property type="component" value="Chromosome 7"/>
</dbReference>
<organism evidence="1 2">
    <name type="scientific">Melia azedarach</name>
    <name type="common">Chinaberry tree</name>
    <dbReference type="NCBI Taxonomy" id="155640"/>
    <lineage>
        <taxon>Eukaryota</taxon>
        <taxon>Viridiplantae</taxon>
        <taxon>Streptophyta</taxon>
        <taxon>Embryophyta</taxon>
        <taxon>Tracheophyta</taxon>
        <taxon>Spermatophyta</taxon>
        <taxon>Magnoliopsida</taxon>
        <taxon>eudicotyledons</taxon>
        <taxon>Gunneridae</taxon>
        <taxon>Pentapetalae</taxon>
        <taxon>rosids</taxon>
        <taxon>malvids</taxon>
        <taxon>Sapindales</taxon>
        <taxon>Meliaceae</taxon>
        <taxon>Melia</taxon>
    </lineage>
</organism>
<evidence type="ECO:0000313" key="2">
    <source>
        <dbReference type="Proteomes" id="UP001164539"/>
    </source>
</evidence>
<sequence>MGFDPGRKTILPTRFESAVIAVGRSYETYAMVLKIRAPPYVAVRGMRRSPVDLVTVVDVSLTVSGPKVNMMKRAMRLVISSLSSSDRLSIVAFSNASKRLLPLRRMTTNGRRSARRIVDVLCVTGQGMCANDALKKAAKVLEDRREKNPFSSILILWEAKSSNESRSLPFLSSTRFSHADILVHTVGFNDYGAANNTPDDEAFLKCVVVQDLKLQLGFMSGSAPAEIAAVYSLTGRPAALGSGSIRLGDLYAEEES</sequence>
<comment type="caution">
    <text evidence="1">The sequence shown here is derived from an EMBL/GenBank/DDBJ whole genome shotgun (WGS) entry which is preliminary data.</text>
</comment>
<name>A0ACC1XXU9_MELAZ</name>
<proteinExistence type="predicted"/>
<reference evidence="1 2" key="1">
    <citation type="journal article" date="2023" name="Science">
        <title>Complex scaffold remodeling in plant triterpene biosynthesis.</title>
        <authorList>
            <person name="De La Pena R."/>
            <person name="Hodgson H."/>
            <person name="Liu J.C."/>
            <person name="Stephenson M.J."/>
            <person name="Martin A.C."/>
            <person name="Owen C."/>
            <person name="Harkess A."/>
            <person name="Leebens-Mack J."/>
            <person name="Jimenez L.E."/>
            <person name="Osbourn A."/>
            <person name="Sattely E.S."/>
        </authorList>
    </citation>
    <scope>NUCLEOTIDE SEQUENCE [LARGE SCALE GENOMIC DNA]</scope>
    <source>
        <strain evidence="2">cv. JPN11</strain>
        <tissue evidence="1">Leaf</tissue>
    </source>
</reference>
<evidence type="ECO:0000313" key="1">
    <source>
        <dbReference type="EMBL" id="KAJ4715544.1"/>
    </source>
</evidence>